<accession>A0A8E2F6F4</accession>
<sequence>MIRLIILLPAKEWSSEIECDLRQDMLETCSYEALSYVWGSAQDTVPIHINKKTFDITRNLEGALREFRLGDRPLALWVDAICINQRDNDEKSKQIQLMGKIYKYAKRVLVWLGPESNSVGKAFRFI</sequence>
<evidence type="ECO:0000313" key="3">
    <source>
        <dbReference type="Proteomes" id="UP000250140"/>
    </source>
</evidence>
<protein>
    <recommendedName>
        <fullName evidence="1">Heterokaryon incompatibility domain-containing protein</fullName>
    </recommendedName>
</protein>
<dbReference type="OrthoDB" id="2157530at2759"/>
<dbReference type="AlphaFoldDB" id="A0A8E2F6F4"/>
<dbReference type="Proteomes" id="UP000250140">
    <property type="component" value="Unassembled WGS sequence"/>
</dbReference>
<dbReference type="InterPro" id="IPR010730">
    <property type="entry name" value="HET"/>
</dbReference>
<proteinExistence type="predicted"/>
<name>A0A8E2F6F4_9PEZI</name>
<evidence type="ECO:0000259" key="1">
    <source>
        <dbReference type="Pfam" id="PF06985"/>
    </source>
</evidence>
<keyword evidence="3" id="KW-1185">Reference proteome</keyword>
<feature type="non-terminal residue" evidence="2">
    <location>
        <position position="126"/>
    </location>
</feature>
<dbReference type="PANTHER" id="PTHR24148">
    <property type="entry name" value="ANKYRIN REPEAT DOMAIN-CONTAINING PROTEIN 39 HOMOLOG-RELATED"/>
    <property type="match status" value="1"/>
</dbReference>
<dbReference type="PANTHER" id="PTHR24148:SF64">
    <property type="entry name" value="HETEROKARYON INCOMPATIBILITY DOMAIN-CONTAINING PROTEIN"/>
    <property type="match status" value="1"/>
</dbReference>
<dbReference type="InterPro" id="IPR052895">
    <property type="entry name" value="HetReg/Transcr_Mod"/>
</dbReference>
<dbReference type="Pfam" id="PF06985">
    <property type="entry name" value="HET"/>
    <property type="match status" value="1"/>
</dbReference>
<reference evidence="2 3" key="1">
    <citation type="journal article" date="2016" name="Nat. Commun.">
        <title>Ectomycorrhizal ecology is imprinted in the genome of the dominant symbiotic fungus Cenococcum geophilum.</title>
        <authorList>
            <consortium name="DOE Joint Genome Institute"/>
            <person name="Peter M."/>
            <person name="Kohler A."/>
            <person name="Ohm R.A."/>
            <person name="Kuo A."/>
            <person name="Krutzmann J."/>
            <person name="Morin E."/>
            <person name="Arend M."/>
            <person name="Barry K.W."/>
            <person name="Binder M."/>
            <person name="Choi C."/>
            <person name="Clum A."/>
            <person name="Copeland A."/>
            <person name="Grisel N."/>
            <person name="Haridas S."/>
            <person name="Kipfer T."/>
            <person name="LaButti K."/>
            <person name="Lindquist E."/>
            <person name="Lipzen A."/>
            <person name="Maire R."/>
            <person name="Meier B."/>
            <person name="Mihaltcheva S."/>
            <person name="Molinier V."/>
            <person name="Murat C."/>
            <person name="Poggeler S."/>
            <person name="Quandt C.A."/>
            <person name="Sperisen C."/>
            <person name="Tritt A."/>
            <person name="Tisserant E."/>
            <person name="Crous P.W."/>
            <person name="Henrissat B."/>
            <person name="Nehls U."/>
            <person name="Egli S."/>
            <person name="Spatafora J.W."/>
            <person name="Grigoriev I.V."/>
            <person name="Martin F.M."/>
        </authorList>
    </citation>
    <scope>NUCLEOTIDE SEQUENCE [LARGE SCALE GENOMIC DNA]</scope>
    <source>
        <strain evidence="2 3">CBS 207.34</strain>
    </source>
</reference>
<feature type="domain" description="Heterokaryon incompatibility" evidence="1">
    <location>
        <begin position="31"/>
        <end position="120"/>
    </location>
</feature>
<organism evidence="2 3">
    <name type="scientific">Glonium stellatum</name>
    <dbReference type="NCBI Taxonomy" id="574774"/>
    <lineage>
        <taxon>Eukaryota</taxon>
        <taxon>Fungi</taxon>
        <taxon>Dikarya</taxon>
        <taxon>Ascomycota</taxon>
        <taxon>Pezizomycotina</taxon>
        <taxon>Dothideomycetes</taxon>
        <taxon>Pleosporomycetidae</taxon>
        <taxon>Gloniales</taxon>
        <taxon>Gloniaceae</taxon>
        <taxon>Glonium</taxon>
    </lineage>
</organism>
<gene>
    <name evidence="2" type="ORF">AOQ84DRAFT_424047</name>
</gene>
<dbReference type="EMBL" id="KV749061">
    <property type="protein sequence ID" value="OCL11331.1"/>
    <property type="molecule type" value="Genomic_DNA"/>
</dbReference>
<evidence type="ECO:0000313" key="2">
    <source>
        <dbReference type="EMBL" id="OCL11331.1"/>
    </source>
</evidence>